<dbReference type="Gene3D" id="2.60.40.10">
    <property type="entry name" value="Immunoglobulins"/>
    <property type="match status" value="3"/>
</dbReference>
<dbReference type="InterPro" id="IPR036179">
    <property type="entry name" value="Ig-like_dom_sf"/>
</dbReference>
<evidence type="ECO:0000313" key="5">
    <source>
        <dbReference type="Ensembl" id="ENSHCOP00000004569.1"/>
    </source>
</evidence>
<evidence type="ECO:0000256" key="2">
    <source>
        <dbReference type="ARBA" id="ARBA00019671"/>
    </source>
</evidence>
<evidence type="ECO:0000313" key="6">
    <source>
        <dbReference type="Proteomes" id="UP000264820"/>
    </source>
</evidence>
<dbReference type="InterPro" id="IPR013783">
    <property type="entry name" value="Ig-like_fold"/>
</dbReference>
<feature type="domain" description="Ig-like" evidence="4">
    <location>
        <begin position="300"/>
        <end position="375"/>
    </location>
</feature>
<dbReference type="PANTHER" id="PTHR15360:SF2">
    <property type="entry name" value="PLATELET-DERIVED GROWTH FACTOR RECEPTOR-LIKE PROTEIN"/>
    <property type="match status" value="1"/>
</dbReference>
<feature type="region of interest" description="Disordered" evidence="3">
    <location>
        <begin position="37"/>
        <end position="68"/>
    </location>
</feature>
<organism evidence="5 6">
    <name type="scientific">Hippocampus comes</name>
    <name type="common">Tiger tail seahorse</name>
    <dbReference type="NCBI Taxonomy" id="109280"/>
    <lineage>
        <taxon>Eukaryota</taxon>
        <taxon>Metazoa</taxon>
        <taxon>Chordata</taxon>
        <taxon>Craniata</taxon>
        <taxon>Vertebrata</taxon>
        <taxon>Euteleostomi</taxon>
        <taxon>Actinopterygii</taxon>
        <taxon>Neopterygii</taxon>
        <taxon>Teleostei</taxon>
        <taxon>Neoteleostei</taxon>
        <taxon>Acanthomorphata</taxon>
        <taxon>Syngnathiaria</taxon>
        <taxon>Syngnathiformes</taxon>
        <taxon>Syngnathoidei</taxon>
        <taxon>Syngnathidae</taxon>
        <taxon>Hippocampus</taxon>
    </lineage>
</organism>
<dbReference type="InterPro" id="IPR003599">
    <property type="entry name" value="Ig_sub"/>
</dbReference>
<proteinExistence type="predicted"/>
<sequence>MTHITDVGNVKIHLTMGCFMICSDCYLVYCHKDAQEQRRSPGKKAKTGKPKQAKAVKKGPLPVKPKPKVKAPMQAQNLLIQVINRGKFLKVGETISVHAGDTLELRCRGKPVQWALPSYLEEEDEGRLRIVQHERYGVLTLINTTGADTGEYTCYPMFCEDTDCRKNYDKAIKVFVFFPDPQELFVPSSDYYEVIQLRSNWPTRLPCQVTSPAANVTLHREFPPVEVAVDGTEISFNVKKGFTIHRPRPYHAGALYCVANLGGLRQSSTKYMLIYLCGCFDYAIIYFNCHCLCLLPLTHIHSLTCNFFRSIFVSFYLYWEQIGRPLYTLESINSVGGGATGQQIQSILLVDEVRDVDQGAYTCTAENLQGSKSVSTTVKVLPKAKPPKP</sequence>
<dbReference type="InterPro" id="IPR007110">
    <property type="entry name" value="Ig-like_dom"/>
</dbReference>
<evidence type="ECO:0000256" key="3">
    <source>
        <dbReference type="SAM" id="MobiDB-lite"/>
    </source>
</evidence>
<dbReference type="InterPro" id="IPR042495">
    <property type="entry name" value="PDGFRL"/>
</dbReference>
<name>A0A3Q3D727_HIPCM</name>
<dbReference type="PANTHER" id="PTHR15360">
    <property type="entry name" value="PLATELET-DERIVED GROWTH FACTOR RECEPTOR LIKE"/>
    <property type="match status" value="1"/>
</dbReference>
<dbReference type="STRING" id="109280.ENSHCOP00000004569"/>
<dbReference type="Proteomes" id="UP000264820">
    <property type="component" value="Unplaced"/>
</dbReference>
<dbReference type="SUPFAM" id="SSF48726">
    <property type="entry name" value="Immunoglobulin"/>
    <property type="match status" value="3"/>
</dbReference>
<comment type="subunit">
    <text evidence="1">Forms a complex composed of PDGFRL, TNK2 and GRB2.</text>
</comment>
<evidence type="ECO:0000256" key="1">
    <source>
        <dbReference type="ARBA" id="ARBA00011360"/>
    </source>
</evidence>
<evidence type="ECO:0000259" key="4">
    <source>
        <dbReference type="PROSITE" id="PS50835"/>
    </source>
</evidence>
<dbReference type="SMART" id="SM00409">
    <property type="entry name" value="IG"/>
    <property type="match status" value="3"/>
</dbReference>
<dbReference type="Pfam" id="PF21339">
    <property type="entry name" value="VEGFR-1-like_Ig-like"/>
    <property type="match status" value="1"/>
</dbReference>
<dbReference type="Ensembl" id="ENSHCOT00000006828.1">
    <property type="protein sequence ID" value="ENSHCOP00000004569.1"/>
    <property type="gene ID" value="ENSHCOG00000006047.1"/>
</dbReference>
<dbReference type="PROSITE" id="PS50835">
    <property type="entry name" value="IG_LIKE"/>
    <property type="match status" value="1"/>
</dbReference>
<protein>
    <recommendedName>
        <fullName evidence="2">Platelet-derived growth factor receptor-like protein</fullName>
    </recommendedName>
</protein>
<reference evidence="5" key="2">
    <citation type="submission" date="2025-09" db="UniProtKB">
        <authorList>
            <consortium name="Ensembl"/>
        </authorList>
    </citation>
    <scope>IDENTIFICATION</scope>
</reference>
<keyword evidence="6" id="KW-1185">Reference proteome</keyword>
<dbReference type="AlphaFoldDB" id="A0A3Q3D727"/>
<feature type="compositionally biased region" description="Basic residues" evidence="3">
    <location>
        <begin position="40"/>
        <end position="57"/>
    </location>
</feature>
<dbReference type="GeneTree" id="ENSGT00390000017153"/>
<accession>A0A3Q3D727</accession>
<reference evidence="5" key="1">
    <citation type="submission" date="2025-08" db="UniProtKB">
        <authorList>
            <consortium name="Ensembl"/>
        </authorList>
    </citation>
    <scope>IDENTIFICATION</scope>
</reference>